<evidence type="ECO:0000313" key="3">
    <source>
        <dbReference type="Proteomes" id="UP000226191"/>
    </source>
</evidence>
<name>A0AA44TLF2_CUTAC</name>
<comment type="caution">
    <text evidence="2">The sequence shown here is derived from an EMBL/GenBank/DDBJ whole genome shotgun (WGS) entry which is preliminary data.</text>
</comment>
<dbReference type="Proteomes" id="UP000226191">
    <property type="component" value="Unassembled WGS sequence"/>
</dbReference>
<dbReference type="EMBL" id="MVCE01000001">
    <property type="protein sequence ID" value="PGF36218.1"/>
    <property type="molecule type" value="Genomic_DNA"/>
</dbReference>
<reference evidence="2 3" key="1">
    <citation type="submission" date="2017-02" db="EMBL/GenBank/DDBJ databases">
        <title>Prevalence of linear plasmids in Cutibacterium acnes isolates obtained from cancerous prostatic tissue.</title>
        <authorList>
            <person name="Davidsson S."/>
            <person name="Bruggemann H."/>
        </authorList>
    </citation>
    <scope>NUCLEOTIDE SEQUENCE [LARGE SCALE GENOMIC DNA]</scope>
    <source>
        <strain evidence="2 3">11-78</strain>
    </source>
</reference>
<keyword evidence="1" id="KW-0472">Membrane</keyword>
<proteinExistence type="predicted"/>
<dbReference type="AlphaFoldDB" id="A0AA44TLF2"/>
<sequence length="159" mass="16825">MGPVIPRGDTSSISLVEGCQVRGGVVVMSRQYGEFVGSTTSAQHSAPLGRASHPKLRLVLDVVVAAAGVALLVWGIMVMASPTVSCRGVEMHPGDTCHKATYTATHTDTVQTYEQRRRSIAQSRPTVIGLGIALTAFGAVMTWQTVRVRDHPSDSSIGP</sequence>
<keyword evidence="1" id="KW-1133">Transmembrane helix</keyword>
<feature type="transmembrane region" description="Helical" evidence="1">
    <location>
        <begin position="126"/>
        <end position="146"/>
    </location>
</feature>
<organism evidence="2 3">
    <name type="scientific">Cutibacterium acnes</name>
    <name type="common">Propionibacterium acnes</name>
    <dbReference type="NCBI Taxonomy" id="1747"/>
    <lineage>
        <taxon>Bacteria</taxon>
        <taxon>Bacillati</taxon>
        <taxon>Actinomycetota</taxon>
        <taxon>Actinomycetes</taxon>
        <taxon>Propionibacteriales</taxon>
        <taxon>Propionibacteriaceae</taxon>
        <taxon>Cutibacterium</taxon>
    </lineage>
</organism>
<keyword evidence="1" id="KW-0812">Transmembrane</keyword>
<evidence type="ECO:0000313" key="2">
    <source>
        <dbReference type="EMBL" id="PGF36218.1"/>
    </source>
</evidence>
<accession>A0AA44TLF2</accession>
<feature type="transmembrane region" description="Helical" evidence="1">
    <location>
        <begin position="58"/>
        <end position="80"/>
    </location>
</feature>
<evidence type="ECO:0000256" key="1">
    <source>
        <dbReference type="SAM" id="Phobius"/>
    </source>
</evidence>
<protein>
    <submittedName>
        <fullName evidence="2">Uncharacterized protein</fullName>
    </submittedName>
</protein>
<dbReference type="RefSeq" id="WP_098827397.1">
    <property type="nucleotide sequence ID" value="NZ_MVCE01000001.1"/>
</dbReference>
<gene>
    <name evidence="2" type="ORF">B1B09_00760</name>
</gene>